<name>A0AA87F7D2_STRSU</name>
<evidence type="ECO:0000313" key="1">
    <source>
        <dbReference type="EMBL" id="EHC02109.1"/>
    </source>
</evidence>
<dbReference type="AlphaFoldDB" id="A0AA87F7D2"/>
<reference evidence="1 2" key="1">
    <citation type="submission" date="2011-03" db="EMBL/GenBank/DDBJ databases">
        <title>Deep-sequencing identification of multiple resistance mechanism for the high antibiotic-resistance strain Streptococcus suis R61.</title>
        <authorList>
            <person name="Hu P."/>
            <person name="Yang M."/>
            <person name="Jin M."/>
            <person name="Xiao J."/>
        </authorList>
    </citation>
    <scope>NUCLEOTIDE SEQUENCE [LARGE SCALE GENOMIC DNA]</scope>
    <source>
        <strain evidence="1 2">R61</strain>
    </source>
</reference>
<accession>A0AA87F7D2</accession>
<proteinExistence type="predicted"/>
<organism evidence="1 2">
    <name type="scientific">Streptococcus suis R61</name>
    <dbReference type="NCBI Taxonomy" id="996306"/>
    <lineage>
        <taxon>Bacteria</taxon>
        <taxon>Bacillati</taxon>
        <taxon>Bacillota</taxon>
        <taxon>Bacilli</taxon>
        <taxon>Lactobacillales</taxon>
        <taxon>Streptococcaceae</taxon>
        <taxon>Streptococcus</taxon>
    </lineage>
</organism>
<gene>
    <name evidence="1" type="ORF">SSUR61_1522</name>
</gene>
<evidence type="ECO:0000313" key="2">
    <source>
        <dbReference type="Proteomes" id="UP000004014"/>
    </source>
</evidence>
<protein>
    <submittedName>
        <fullName evidence="1">Uncharacterized protein</fullName>
    </submittedName>
</protein>
<dbReference type="Proteomes" id="UP000004014">
    <property type="component" value="Unassembled WGS sequence"/>
</dbReference>
<comment type="caution">
    <text evidence="1">The sequence shown here is derived from an EMBL/GenBank/DDBJ whole genome shotgun (WGS) entry which is preliminary data.</text>
</comment>
<sequence length="36" mass="4158">MDVFVNIFFIDLKEKGVGKNLIGQKRVRQQVFISSC</sequence>
<dbReference type="EMBL" id="AEYY01000041">
    <property type="protein sequence ID" value="EHC02109.1"/>
    <property type="molecule type" value="Genomic_DNA"/>
</dbReference>